<dbReference type="InterPro" id="IPR009875">
    <property type="entry name" value="PilZ_domain"/>
</dbReference>
<comment type="caution">
    <text evidence="2">The sequence shown here is derived from an EMBL/GenBank/DDBJ whole genome shotgun (WGS) entry which is preliminary data.</text>
</comment>
<reference evidence="2 3" key="1">
    <citation type="submission" date="2023-10" db="EMBL/GenBank/DDBJ databases">
        <title>179-bfca-hs.</title>
        <authorList>
            <person name="Miliotis G."/>
            <person name="Sengupta P."/>
            <person name="Hameed A."/>
            <person name="Chuvochina M."/>
            <person name="Mcdonagh F."/>
            <person name="Simpson A.C."/>
            <person name="Singh N.K."/>
            <person name="Rekha P.D."/>
            <person name="Raman K."/>
            <person name="Hugenholtz P."/>
            <person name="Venkateswaran K."/>
        </authorList>
    </citation>
    <scope>NUCLEOTIDE SEQUENCE [LARGE SCALE GENOMIC DNA]</scope>
    <source>
        <strain evidence="2 3">179-BFC-A-HS</strain>
    </source>
</reference>
<proteinExistence type="predicted"/>
<sequence length="120" mass="14055">MLFKRDEAFRYSFAEPLPVHFQIVMVDDHAVTSAEGDALMLDLSLEGAKLSTELDLHKRDHELIRLELFFTLYEKNFDLLGDVVWGKHLGRQNQYGIHLLVDDEEKHRLLIALKQFVKDF</sequence>
<evidence type="ECO:0000313" key="3">
    <source>
        <dbReference type="Proteomes" id="UP001228376"/>
    </source>
</evidence>
<dbReference type="EMBL" id="JAROCA020000002">
    <property type="protein sequence ID" value="MDY0406621.1"/>
    <property type="molecule type" value="Genomic_DNA"/>
</dbReference>
<gene>
    <name evidence="2" type="ORF">P5G51_015745</name>
</gene>
<keyword evidence="3" id="KW-1185">Reference proteome</keyword>
<feature type="domain" description="PilZ" evidence="1">
    <location>
        <begin position="36"/>
        <end position="113"/>
    </location>
</feature>
<accession>A0ABU5CJY4</accession>
<protein>
    <submittedName>
        <fullName evidence="2">PilZ domain-containing protein</fullName>
    </submittedName>
</protein>
<dbReference type="SUPFAM" id="SSF141371">
    <property type="entry name" value="PilZ domain-like"/>
    <property type="match status" value="1"/>
</dbReference>
<name>A0ABU5CJY4_9BACI</name>
<dbReference type="Proteomes" id="UP001228376">
    <property type="component" value="Unassembled WGS sequence"/>
</dbReference>
<dbReference type="Pfam" id="PF07238">
    <property type="entry name" value="PilZ"/>
    <property type="match status" value="1"/>
</dbReference>
<dbReference type="RefSeq" id="WP_306067124.1">
    <property type="nucleotide sequence ID" value="NZ_JAROCA020000002.1"/>
</dbReference>
<organism evidence="2 3">
    <name type="scientific">Tigheibacillus jepli</name>
    <dbReference type="NCBI Taxonomy" id="3035914"/>
    <lineage>
        <taxon>Bacteria</taxon>
        <taxon>Bacillati</taxon>
        <taxon>Bacillota</taxon>
        <taxon>Bacilli</taxon>
        <taxon>Bacillales</taxon>
        <taxon>Bacillaceae</taxon>
        <taxon>Tigheibacillus</taxon>
    </lineage>
</organism>
<evidence type="ECO:0000313" key="2">
    <source>
        <dbReference type="EMBL" id="MDY0406621.1"/>
    </source>
</evidence>
<evidence type="ECO:0000259" key="1">
    <source>
        <dbReference type="Pfam" id="PF07238"/>
    </source>
</evidence>